<comment type="caution">
    <text evidence="2">The sequence shown here is derived from an EMBL/GenBank/DDBJ whole genome shotgun (WGS) entry which is preliminary data.</text>
</comment>
<evidence type="ECO:0000313" key="2">
    <source>
        <dbReference type="EMBL" id="KAK9676030.1"/>
    </source>
</evidence>
<sequence length="151" mass="16833">MVSTLRNSDGNALITGKSGASTPYRVSQDGMLSENGQEKESKSLTSDEDSGQPNCFSKTRRLSKKSTSIEASDMVCIKVQLENNVRQASFDTNICTNYPYVQSNSCNNSGVSRPEDRKHEDVKSHCWGTPPIPVKKAWQVKHQRQRSHLVE</sequence>
<name>A0AAW1HIU0_SAPOF</name>
<dbReference type="Proteomes" id="UP001443914">
    <property type="component" value="Unassembled WGS sequence"/>
</dbReference>
<accession>A0AAW1HIU0</accession>
<dbReference type="EMBL" id="JBDFQZ010000011">
    <property type="protein sequence ID" value="KAK9676030.1"/>
    <property type="molecule type" value="Genomic_DNA"/>
</dbReference>
<dbReference type="AlphaFoldDB" id="A0AAW1HIU0"/>
<proteinExistence type="predicted"/>
<keyword evidence="3" id="KW-1185">Reference proteome</keyword>
<evidence type="ECO:0000313" key="3">
    <source>
        <dbReference type="Proteomes" id="UP001443914"/>
    </source>
</evidence>
<feature type="region of interest" description="Disordered" evidence="1">
    <location>
        <begin position="1"/>
        <end position="69"/>
    </location>
</feature>
<feature type="compositionally biased region" description="Basic and acidic residues" evidence="1">
    <location>
        <begin position="113"/>
        <end position="124"/>
    </location>
</feature>
<protein>
    <submittedName>
        <fullName evidence="2">Uncharacterized protein</fullName>
    </submittedName>
</protein>
<evidence type="ECO:0000256" key="1">
    <source>
        <dbReference type="SAM" id="MobiDB-lite"/>
    </source>
</evidence>
<gene>
    <name evidence="2" type="ORF">RND81_11G049000</name>
</gene>
<feature type="region of interest" description="Disordered" evidence="1">
    <location>
        <begin position="106"/>
        <end position="126"/>
    </location>
</feature>
<organism evidence="2 3">
    <name type="scientific">Saponaria officinalis</name>
    <name type="common">Common soapwort</name>
    <name type="synonym">Lychnis saponaria</name>
    <dbReference type="NCBI Taxonomy" id="3572"/>
    <lineage>
        <taxon>Eukaryota</taxon>
        <taxon>Viridiplantae</taxon>
        <taxon>Streptophyta</taxon>
        <taxon>Embryophyta</taxon>
        <taxon>Tracheophyta</taxon>
        <taxon>Spermatophyta</taxon>
        <taxon>Magnoliopsida</taxon>
        <taxon>eudicotyledons</taxon>
        <taxon>Gunneridae</taxon>
        <taxon>Pentapetalae</taxon>
        <taxon>Caryophyllales</taxon>
        <taxon>Caryophyllaceae</taxon>
        <taxon>Caryophylleae</taxon>
        <taxon>Saponaria</taxon>
    </lineage>
</organism>
<feature type="compositionally biased region" description="Polar residues" evidence="1">
    <location>
        <begin position="1"/>
        <end position="10"/>
    </location>
</feature>
<reference evidence="2" key="1">
    <citation type="submission" date="2024-03" db="EMBL/GenBank/DDBJ databases">
        <title>WGS assembly of Saponaria officinalis var. Norfolk2.</title>
        <authorList>
            <person name="Jenkins J."/>
            <person name="Shu S."/>
            <person name="Grimwood J."/>
            <person name="Barry K."/>
            <person name="Goodstein D."/>
            <person name="Schmutz J."/>
            <person name="Leebens-Mack J."/>
            <person name="Osbourn A."/>
        </authorList>
    </citation>
    <scope>NUCLEOTIDE SEQUENCE [LARGE SCALE GENOMIC DNA]</scope>
    <source>
        <strain evidence="2">JIC</strain>
    </source>
</reference>